<feature type="binding site" evidence="12">
    <location>
        <begin position="214"/>
        <end position="219"/>
    </location>
    <ligand>
        <name>ATP</name>
        <dbReference type="ChEBI" id="CHEBI:30616"/>
    </ligand>
</feature>
<feature type="binding site" evidence="12">
    <location>
        <position position="279"/>
    </location>
    <ligand>
        <name>K(+)</name>
        <dbReference type="ChEBI" id="CHEBI:29103"/>
    </ligand>
</feature>
<comment type="function">
    <text evidence="12">Catalyzes the phosphorylation of ribose at O-5 in a reaction requiring ATP and magnesium. The resulting D-ribose-5-phosphate can then be used either for sythesis of nucleotides, histidine, and tryptophan, or as a component of the pentose phosphate pathway.</text>
</comment>
<keyword evidence="15" id="KW-1185">Reference proteome</keyword>
<feature type="binding site" evidence="12">
    <location>
        <position position="141"/>
    </location>
    <ligand>
        <name>substrate</name>
    </ligand>
</feature>
<comment type="similarity">
    <text evidence="1">Belongs to the carbohydrate kinase pfkB family.</text>
</comment>
<dbReference type="eggNOG" id="COG0524">
    <property type="taxonomic scope" value="Bacteria"/>
</dbReference>
<comment type="activity regulation">
    <text evidence="12">Activated by a monovalent cation that binds near, but not in, the active site. The most likely occupant of the site in vivo is potassium. Ion binding induces a conformational change that may alter substrate affinity.</text>
</comment>
<accession>K8DYK5</accession>
<dbReference type="InterPro" id="IPR011877">
    <property type="entry name" value="Ribokinase"/>
</dbReference>
<dbReference type="GO" id="GO:0004747">
    <property type="term" value="F:ribokinase activity"/>
    <property type="evidence" value="ECO:0007669"/>
    <property type="project" value="UniProtKB-UniRule"/>
</dbReference>
<dbReference type="InterPro" id="IPR029056">
    <property type="entry name" value="Ribokinase-like"/>
</dbReference>
<keyword evidence="11 12" id="KW-0119">Carbohydrate metabolism</keyword>
<feature type="binding site" evidence="12">
    <location>
        <begin position="13"/>
        <end position="15"/>
    </location>
    <ligand>
        <name>substrate</name>
    </ligand>
</feature>
<organism evidence="14 15">
    <name type="scientific">Desulforamulus hydrothermalis Lam5 = DSM 18033</name>
    <dbReference type="NCBI Taxonomy" id="1121428"/>
    <lineage>
        <taxon>Bacteria</taxon>
        <taxon>Bacillati</taxon>
        <taxon>Bacillota</taxon>
        <taxon>Clostridia</taxon>
        <taxon>Eubacteriales</taxon>
        <taxon>Peptococcaceae</taxon>
        <taxon>Desulforamulus</taxon>
    </lineage>
</organism>
<feature type="binding site" evidence="12">
    <location>
        <position position="285"/>
    </location>
    <ligand>
        <name>K(+)</name>
        <dbReference type="ChEBI" id="CHEBI:29103"/>
    </ligand>
</feature>
<dbReference type="InterPro" id="IPR011611">
    <property type="entry name" value="PfkB_dom"/>
</dbReference>
<evidence type="ECO:0000256" key="9">
    <source>
        <dbReference type="ARBA" id="ARBA00022842"/>
    </source>
</evidence>
<protein>
    <recommendedName>
        <fullName evidence="3 12">Ribokinase</fullName>
        <shortName evidence="12">RK</shortName>
        <ecNumber evidence="2 12">2.7.1.15</ecNumber>
    </recommendedName>
</protein>
<dbReference type="Pfam" id="PF00294">
    <property type="entry name" value="PfkB"/>
    <property type="match status" value="1"/>
</dbReference>
<comment type="cofactor">
    <cofactor evidence="12">
        <name>Mg(2+)</name>
        <dbReference type="ChEBI" id="CHEBI:18420"/>
    </cofactor>
    <text evidence="12">Requires a divalent cation, most likely magnesium in vivo, as an electrophilic catalyst to aid phosphoryl group transfer. It is the chelate of the metal and the nucleotide that is the actual substrate.</text>
</comment>
<dbReference type="HAMAP" id="MF_01987">
    <property type="entry name" value="Ribokinase"/>
    <property type="match status" value="1"/>
</dbReference>
<dbReference type="EC" id="2.7.1.15" evidence="2 12"/>
<dbReference type="RefSeq" id="WP_008411030.1">
    <property type="nucleotide sequence ID" value="NZ_CAOS01000008.1"/>
</dbReference>
<dbReference type="InterPro" id="IPR002139">
    <property type="entry name" value="Ribo/fructo_kinase"/>
</dbReference>
<evidence type="ECO:0000256" key="3">
    <source>
        <dbReference type="ARBA" id="ARBA00016943"/>
    </source>
</evidence>
<dbReference type="STRING" id="1121428.DESHY_160038"/>
<feature type="binding site" evidence="12">
    <location>
        <position position="246"/>
    </location>
    <ligand>
        <name>substrate</name>
    </ligand>
</feature>
<keyword evidence="4 12" id="KW-0808">Transferase</keyword>
<feature type="binding site" evidence="12">
    <location>
        <position position="240"/>
    </location>
    <ligand>
        <name>K(+)</name>
        <dbReference type="ChEBI" id="CHEBI:29103"/>
    </ligand>
</feature>
<dbReference type="InterPro" id="IPR002173">
    <property type="entry name" value="Carboh/pur_kinase_PfkB_CS"/>
</dbReference>
<evidence type="ECO:0000259" key="13">
    <source>
        <dbReference type="Pfam" id="PF00294"/>
    </source>
</evidence>
<keyword evidence="10 12" id="KW-0630">Potassium</keyword>
<comment type="caution">
    <text evidence="14">The sequence shown here is derived from an EMBL/GenBank/DDBJ whole genome shotgun (WGS) entry which is preliminary data.</text>
</comment>
<evidence type="ECO:0000256" key="6">
    <source>
        <dbReference type="ARBA" id="ARBA00022741"/>
    </source>
</evidence>
<dbReference type="GO" id="GO:0005524">
    <property type="term" value="F:ATP binding"/>
    <property type="evidence" value="ECO:0007669"/>
    <property type="project" value="UniProtKB-UniRule"/>
</dbReference>
<dbReference type="PANTHER" id="PTHR10584">
    <property type="entry name" value="SUGAR KINASE"/>
    <property type="match status" value="1"/>
</dbReference>
<dbReference type="Proteomes" id="UP000009315">
    <property type="component" value="Unassembled WGS sequence"/>
</dbReference>
<dbReference type="GO" id="GO:0005829">
    <property type="term" value="C:cytosol"/>
    <property type="evidence" value="ECO:0007669"/>
    <property type="project" value="TreeGrafter"/>
</dbReference>
<keyword evidence="7 12" id="KW-0418">Kinase</keyword>
<dbReference type="PANTHER" id="PTHR10584:SF166">
    <property type="entry name" value="RIBOKINASE"/>
    <property type="match status" value="1"/>
</dbReference>
<feature type="binding site" evidence="12">
    <location>
        <position position="185"/>
    </location>
    <ligand>
        <name>ATP</name>
        <dbReference type="ChEBI" id="CHEBI:30616"/>
    </ligand>
</feature>
<dbReference type="CDD" id="cd01174">
    <property type="entry name" value="ribokinase"/>
    <property type="match status" value="1"/>
</dbReference>
<dbReference type="NCBIfam" id="TIGR02152">
    <property type="entry name" value="D_ribokin_bact"/>
    <property type="match status" value="1"/>
</dbReference>
<dbReference type="AlphaFoldDB" id="K8DYK5"/>
<feature type="domain" description="Carbohydrate kinase PfkB" evidence="13">
    <location>
        <begin position="5"/>
        <end position="287"/>
    </location>
</feature>
<evidence type="ECO:0000256" key="11">
    <source>
        <dbReference type="ARBA" id="ARBA00023277"/>
    </source>
</evidence>
<comment type="pathway">
    <text evidence="12">Carbohydrate metabolism; D-ribose degradation; D-ribose 5-phosphate from beta-D-ribopyranose: step 2/2.</text>
</comment>
<evidence type="ECO:0000256" key="2">
    <source>
        <dbReference type="ARBA" id="ARBA00012035"/>
    </source>
</evidence>
<keyword evidence="12" id="KW-0963">Cytoplasm</keyword>
<dbReference type="PROSITE" id="PS00584">
    <property type="entry name" value="PFKB_KINASES_2"/>
    <property type="match status" value="1"/>
</dbReference>
<keyword evidence="6 12" id="KW-0547">Nucleotide-binding</keyword>
<dbReference type="SUPFAM" id="SSF53613">
    <property type="entry name" value="Ribokinase-like"/>
    <property type="match status" value="1"/>
</dbReference>
<dbReference type="GO" id="GO:0019303">
    <property type="term" value="P:D-ribose catabolic process"/>
    <property type="evidence" value="ECO:0007669"/>
    <property type="project" value="UniProtKB-UniRule"/>
</dbReference>
<feature type="binding site" evidence="12">
    <location>
        <begin position="41"/>
        <end position="45"/>
    </location>
    <ligand>
        <name>substrate</name>
    </ligand>
</feature>
<evidence type="ECO:0000256" key="4">
    <source>
        <dbReference type="ARBA" id="ARBA00022679"/>
    </source>
</evidence>
<keyword evidence="9 12" id="KW-0460">Magnesium</keyword>
<evidence type="ECO:0000313" key="15">
    <source>
        <dbReference type="Proteomes" id="UP000009315"/>
    </source>
</evidence>
<name>K8DYK5_9FIRM</name>
<reference evidence="14 15" key="1">
    <citation type="journal article" date="2013" name="Genome Announc.">
        <title>Genome Sequence of the Sulfate-Reducing Bacterium Desulfotomaculum hydrothermale Lam5(T).</title>
        <authorList>
            <person name="Amin O."/>
            <person name="Fardeau M.L."/>
            <person name="Valette O."/>
            <person name="Hirschler-Rea A."/>
            <person name="Barbe V."/>
            <person name="Medigue C."/>
            <person name="Vacherie B."/>
            <person name="Ollivier B."/>
            <person name="Bertin P.N."/>
            <person name="Dolla A."/>
        </authorList>
    </citation>
    <scope>NUCLEOTIDE SEQUENCE [LARGE SCALE GENOMIC DNA]</scope>
    <source>
        <strain evidence="15">Lam5 / DSM 18033</strain>
    </source>
</reference>
<comment type="subunit">
    <text evidence="12">Homodimer.</text>
</comment>
<feature type="active site" description="Proton acceptor" evidence="12">
    <location>
        <position position="246"/>
    </location>
</feature>
<dbReference type="UniPathway" id="UPA00916">
    <property type="reaction ID" value="UER00889"/>
</dbReference>
<dbReference type="GO" id="GO:0046872">
    <property type="term" value="F:metal ion binding"/>
    <property type="evidence" value="ECO:0007669"/>
    <property type="project" value="UniProtKB-KW"/>
</dbReference>
<comment type="catalytic activity">
    <reaction evidence="12">
        <text>D-ribose + ATP = D-ribose 5-phosphate + ADP + H(+)</text>
        <dbReference type="Rhea" id="RHEA:13697"/>
        <dbReference type="ChEBI" id="CHEBI:15378"/>
        <dbReference type="ChEBI" id="CHEBI:30616"/>
        <dbReference type="ChEBI" id="CHEBI:47013"/>
        <dbReference type="ChEBI" id="CHEBI:78346"/>
        <dbReference type="ChEBI" id="CHEBI:456216"/>
        <dbReference type="EC" id="2.7.1.15"/>
    </reaction>
</comment>
<feature type="binding site" evidence="12">
    <location>
        <begin position="245"/>
        <end position="246"/>
    </location>
    <ligand>
        <name>ATP</name>
        <dbReference type="ChEBI" id="CHEBI:30616"/>
    </ligand>
</feature>
<comment type="subcellular location">
    <subcellularLocation>
        <location evidence="12">Cytoplasm</location>
    </subcellularLocation>
</comment>
<evidence type="ECO:0000256" key="10">
    <source>
        <dbReference type="ARBA" id="ARBA00022958"/>
    </source>
</evidence>
<dbReference type="EMBL" id="CAOS01000008">
    <property type="protein sequence ID" value="CCO07914.1"/>
    <property type="molecule type" value="Genomic_DNA"/>
</dbReference>
<evidence type="ECO:0000256" key="1">
    <source>
        <dbReference type="ARBA" id="ARBA00005380"/>
    </source>
</evidence>
<keyword evidence="8 12" id="KW-0067">ATP-binding</keyword>
<evidence type="ECO:0000256" key="7">
    <source>
        <dbReference type="ARBA" id="ARBA00022777"/>
    </source>
</evidence>
<proteinExistence type="inferred from homology"/>
<evidence type="ECO:0000256" key="12">
    <source>
        <dbReference type="HAMAP-Rule" id="MF_01987"/>
    </source>
</evidence>
<dbReference type="OrthoDB" id="9775849at2"/>
<feature type="binding site" evidence="12">
    <location>
        <position position="281"/>
    </location>
    <ligand>
        <name>K(+)</name>
        <dbReference type="ChEBI" id="CHEBI:29103"/>
    </ligand>
</feature>
<dbReference type="PRINTS" id="PR00990">
    <property type="entry name" value="RIBOKINASE"/>
</dbReference>
<evidence type="ECO:0000313" key="14">
    <source>
        <dbReference type="EMBL" id="CCO07914.1"/>
    </source>
</evidence>
<gene>
    <name evidence="14" type="primary">yihV</name>
    <name evidence="12" type="synonym">rbsK</name>
    <name evidence="14" type="ORF">DESHY_160038</name>
</gene>
<feature type="binding site" evidence="12">
    <location>
        <position position="242"/>
    </location>
    <ligand>
        <name>K(+)</name>
        <dbReference type="ChEBI" id="CHEBI:29103"/>
    </ligand>
</feature>
<evidence type="ECO:0000256" key="5">
    <source>
        <dbReference type="ARBA" id="ARBA00022723"/>
    </source>
</evidence>
<dbReference type="Gene3D" id="3.40.1190.20">
    <property type="match status" value="1"/>
</dbReference>
<comment type="similarity">
    <text evidence="12">Belongs to the carbohydrate kinase PfkB family. Ribokinase subfamily.</text>
</comment>
<sequence length="300" mass="31436">MKKPRVLVVGSINMDLVGYTRRIPGVGETVLGQRFVTVPGGKGANQAVAAARLGGQVQFIGAVGSDSYGDLLLQHFKENGVDVSAVKRVNNSTGVALITVDANGNNNIVVVPGANFAITPRDLEQQREAFAQADVVVLQLEIPMETVGKAIELANSCHKPVILNPAPAQPVPEAWLGQIDFLVPNEHEVNLLGGSPDNFYANLRAKLKHALVVTQGEKGVTYAVGDTVERVAAFKVQPVDTTAAGDAFIGGLSIALAEDLGMQEAVVFASAVAALSVTREGAQTSLPYRHEVEALLGGNS</sequence>
<keyword evidence="5 12" id="KW-0479">Metal-binding</keyword>
<comment type="caution">
    <text evidence="12">Lacks conserved residue(s) required for the propagation of feature annotation.</text>
</comment>
<evidence type="ECO:0000256" key="8">
    <source>
        <dbReference type="ARBA" id="ARBA00022840"/>
    </source>
</evidence>
<feature type="binding site" evidence="12">
    <location>
        <position position="276"/>
    </location>
    <ligand>
        <name>K(+)</name>
        <dbReference type="ChEBI" id="CHEBI:29103"/>
    </ligand>
</feature>